<dbReference type="EMBL" id="FNMZ01000005">
    <property type="protein sequence ID" value="SDX47708.1"/>
    <property type="molecule type" value="Genomic_DNA"/>
</dbReference>
<dbReference type="STRING" id="356660.SAMN05444336_105232"/>
<evidence type="ECO:0000313" key="2">
    <source>
        <dbReference type="EMBL" id="SDX47708.1"/>
    </source>
</evidence>
<name>A0A1H3C1A5_9RHOB</name>
<protein>
    <recommendedName>
        <fullName evidence="4">Spermidine synthase</fullName>
    </recommendedName>
</protein>
<evidence type="ECO:0000256" key="1">
    <source>
        <dbReference type="ARBA" id="ARBA00023115"/>
    </source>
</evidence>
<dbReference type="Proteomes" id="UP000199118">
    <property type="component" value="Unassembled WGS sequence"/>
</dbReference>
<dbReference type="PANTHER" id="PTHR43317">
    <property type="entry name" value="THERMOSPERMINE SYNTHASE ACAULIS5"/>
    <property type="match status" value="1"/>
</dbReference>
<sequence length="232" mass="24298">MQPWVHLGQATTPGGDTLRLARRGHEFSIKLGGGTELMNSRLSGSEEALATLVIERLAAAGNAAPRLMIGGLGMGFTLRAAQAATGPEARFQVVEIVPQIVEWARGPMSELFGESLADPRAEVVVADVGARIRAAAGAEAAADRWDGILLDVDNGPEGLTRPGNNGLYTEAGLAAARQALAPGGILAVWSAFPDGNFGRRIGRAGFEVETLTVRAGRTGKGARHTIWLGRRD</sequence>
<dbReference type="RefSeq" id="WP_092683352.1">
    <property type="nucleotide sequence ID" value="NZ_FNMZ01000005.1"/>
</dbReference>
<dbReference type="Gene3D" id="3.40.50.150">
    <property type="entry name" value="Vaccinia Virus protein VP39"/>
    <property type="match status" value="1"/>
</dbReference>
<proteinExistence type="predicted"/>
<evidence type="ECO:0000313" key="3">
    <source>
        <dbReference type="Proteomes" id="UP000199118"/>
    </source>
</evidence>
<dbReference type="OrthoDB" id="9793351at2"/>
<dbReference type="PANTHER" id="PTHR43317:SF3">
    <property type="entry name" value="BLR2883 PROTEIN"/>
    <property type="match status" value="1"/>
</dbReference>
<keyword evidence="1" id="KW-0620">Polyamine biosynthesis</keyword>
<accession>A0A1H3C1A5</accession>
<evidence type="ECO:0008006" key="4">
    <source>
        <dbReference type="Google" id="ProtNLM"/>
    </source>
</evidence>
<organism evidence="2 3">
    <name type="scientific">Albimonas donghaensis</name>
    <dbReference type="NCBI Taxonomy" id="356660"/>
    <lineage>
        <taxon>Bacteria</taxon>
        <taxon>Pseudomonadati</taxon>
        <taxon>Pseudomonadota</taxon>
        <taxon>Alphaproteobacteria</taxon>
        <taxon>Rhodobacterales</taxon>
        <taxon>Paracoccaceae</taxon>
        <taxon>Albimonas</taxon>
    </lineage>
</organism>
<dbReference type="SUPFAM" id="SSF53335">
    <property type="entry name" value="S-adenosyl-L-methionine-dependent methyltransferases"/>
    <property type="match status" value="1"/>
</dbReference>
<reference evidence="2 3" key="1">
    <citation type="submission" date="2016-10" db="EMBL/GenBank/DDBJ databases">
        <authorList>
            <person name="de Groot N.N."/>
        </authorList>
    </citation>
    <scope>NUCLEOTIDE SEQUENCE [LARGE SCALE GENOMIC DNA]</scope>
    <source>
        <strain evidence="2 3">DSM 17890</strain>
    </source>
</reference>
<dbReference type="AlphaFoldDB" id="A0A1H3C1A5"/>
<dbReference type="GO" id="GO:0006596">
    <property type="term" value="P:polyamine biosynthetic process"/>
    <property type="evidence" value="ECO:0007669"/>
    <property type="project" value="UniProtKB-KW"/>
</dbReference>
<gene>
    <name evidence="2" type="ORF">SAMN05444336_105232</name>
</gene>
<keyword evidence="3" id="KW-1185">Reference proteome</keyword>
<dbReference type="InterPro" id="IPR029063">
    <property type="entry name" value="SAM-dependent_MTases_sf"/>
</dbReference>